<feature type="domain" description="PAS" evidence="13">
    <location>
        <begin position="754"/>
        <end position="789"/>
    </location>
</feature>
<dbReference type="Proteomes" id="UP001139505">
    <property type="component" value="Unassembled WGS sequence"/>
</dbReference>
<dbReference type="EC" id="2.7.13.3" evidence="3"/>
<dbReference type="Pfam" id="PF00072">
    <property type="entry name" value="Response_reg"/>
    <property type="match status" value="1"/>
</dbReference>
<keyword evidence="4 10" id="KW-0597">Phosphoprotein</keyword>
<dbReference type="Gene3D" id="1.10.287.130">
    <property type="match status" value="1"/>
</dbReference>
<evidence type="ECO:0000256" key="3">
    <source>
        <dbReference type="ARBA" id="ARBA00012438"/>
    </source>
</evidence>
<reference evidence="15" key="3">
    <citation type="journal article" date="2022" name="Microbiol. Resour. Announc.">
        <title>Draft Genome Sequences of Eight Mycobacterium montefiorense Strains Isolated from Salamanders in Captivity.</title>
        <authorList>
            <person name="Komine T."/>
            <person name="Ihara H."/>
            <person name="Fukano H."/>
            <person name="Hoshino Y."/>
            <person name="Kurata O."/>
            <person name="Wada S."/>
        </authorList>
    </citation>
    <scope>NUCLEOTIDE SEQUENCE</scope>
    <source>
        <strain evidence="15">NJB18185</strain>
    </source>
</reference>
<dbReference type="InterPro" id="IPR036097">
    <property type="entry name" value="HisK_dim/P_sf"/>
</dbReference>
<keyword evidence="7 15" id="KW-0418">Kinase</keyword>
<keyword evidence="16" id="KW-1185">Reference proteome</keyword>
<dbReference type="GO" id="GO:0005886">
    <property type="term" value="C:plasma membrane"/>
    <property type="evidence" value="ECO:0007669"/>
    <property type="project" value="UniProtKB-SubCell"/>
</dbReference>
<feature type="domain" description="Response regulatory" evidence="12">
    <location>
        <begin position="622"/>
        <end position="738"/>
    </location>
</feature>
<dbReference type="FunFam" id="3.30.565.10:FF:000037">
    <property type="entry name" value="Hybrid sensor histidine kinase/response regulator"/>
    <property type="match status" value="1"/>
</dbReference>
<evidence type="ECO:0000256" key="6">
    <source>
        <dbReference type="ARBA" id="ARBA00022741"/>
    </source>
</evidence>
<dbReference type="InterPro" id="IPR001932">
    <property type="entry name" value="PPM-type_phosphatase-like_dom"/>
</dbReference>
<evidence type="ECO:0000256" key="8">
    <source>
        <dbReference type="ARBA" id="ARBA00022840"/>
    </source>
</evidence>
<evidence type="ECO:0000259" key="12">
    <source>
        <dbReference type="PROSITE" id="PS50110"/>
    </source>
</evidence>
<dbReference type="EMBL" id="BQYH01000002">
    <property type="protein sequence ID" value="GKU70248.1"/>
    <property type="molecule type" value="Genomic_DNA"/>
</dbReference>
<dbReference type="NCBIfam" id="TIGR00229">
    <property type="entry name" value="sensory_box"/>
    <property type="match status" value="1"/>
</dbReference>
<evidence type="ECO:0000256" key="1">
    <source>
        <dbReference type="ARBA" id="ARBA00000085"/>
    </source>
</evidence>
<dbReference type="Pfam" id="PF02518">
    <property type="entry name" value="HATPase_c"/>
    <property type="match status" value="1"/>
</dbReference>
<dbReference type="Gene3D" id="3.30.450.20">
    <property type="entry name" value="PAS domain"/>
    <property type="match status" value="2"/>
</dbReference>
<protein>
    <recommendedName>
        <fullName evidence="3">histidine kinase</fullName>
        <ecNumber evidence="3">2.7.13.3</ecNumber>
    </recommendedName>
</protein>
<dbReference type="CDD" id="cd00130">
    <property type="entry name" value="PAS"/>
    <property type="match status" value="1"/>
</dbReference>
<dbReference type="InterPro" id="IPR001789">
    <property type="entry name" value="Sig_transdc_resp-reg_receiver"/>
</dbReference>
<dbReference type="InterPro" id="IPR036457">
    <property type="entry name" value="PPM-type-like_dom_sf"/>
</dbReference>
<evidence type="ECO:0000256" key="4">
    <source>
        <dbReference type="ARBA" id="ARBA00022553"/>
    </source>
</evidence>
<dbReference type="SMART" id="SM00388">
    <property type="entry name" value="HisKA"/>
    <property type="match status" value="1"/>
</dbReference>
<evidence type="ECO:0000313" key="15">
    <source>
        <dbReference type="EMBL" id="GKU70248.1"/>
    </source>
</evidence>
<dbReference type="PANTHER" id="PTHR43547">
    <property type="entry name" value="TWO-COMPONENT HISTIDINE KINASE"/>
    <property type="match status" value="1"/>
</dbReference>
<dbReference type="SMART" id="SM00331">
    <property type="entry name" value="PP2C_SIG"/>
    <property type="match status" value="1"/>
</dbReference>
<dbReference type="Gene3D" id="3.40.50.2300">
    <property type="match status" value="1"/>
</dbReference>
<dbReference type="SMART" id="SM00448">
    <property type="entry name" value="REC"/>
    <property type="match status" value="1"/>
</dbReference>
<dbReference type="PRINTS" id="PR00344">
    <property type="entry name" value="BCTRLSENSOR"/>
</dbReference>
<dbReference type="CDD" id="cd17574">
    <property type="entry name" value="REC_OmpR"/>
    <property type="match status" value="1"/>
</dbReference>
<dbReference type="InterPro" id="IPR036890">
    <property type="entry name" value="HATPase_C_sf"/>
</dbReference>
<dbReference type="SMART" id="SM00387">
    <property type="entry name" value="HATPase_c"/>
    <property type="match status" value="1"/>
</dbReference>
<dbReference type="Proteomes" id="UP000245060">
    <property type="component" value="Unassembled WGS sequence"/>
</dbReference>
<dbReference type="SMART" id="SM00091">
    <property type="entry name" value="PAS"/>
    <property type="match status" value="1"/>
</dbReference>
<reference evidence="15" key="4">
    <citation type="submission" date="2022-04" db="EMBL/GenBank/DDBJ databases">
        <authorList>
            <person name="Komine T."/>
            <person name="Fukano H."/>
            <person name="Wada S."/>
        </authorList>
    </citation>
    <scope>NUCLEOTIDE SEQUENCE</scope>
    <source>
        <strain evidence="15">NJB18185</strain>
    </source>
</reference>
<evidence type="ECO:0000259" key="11">
    <source>
        <dbReference type="PROSITE" id="PS50109"/>
    </source>
</evidence>
<feature type="domain" description="Histidine kinase" evidence="11">
    <location>
        <begin position="344"/>
        <end position="561"/>
    </location>
</feature>
<dbReference type="SUPFAM" id="SSF81606">
    <property type="entry name" value="PP2C-like"/>
    <property type="match status" value="1"/>
</dbReference>
<dbReference type="PROSITE" id="PS50110">
    <property type="entry name" value="RESPONSE_REGULATORY"/>
    <property type="match status" value="1"/>
</dbReference>
<keyword evidence="9" id="KW-0902">Two-component regulatory system</keyword>
<dbReference type="PROSITE" id="PS50112">
    <property type="entry name" value="PAS"/>
    <property type="match status" value="1"/>
</dbReference>
<gene>
    <name evidence="14" type="ORF">MmonteBS_18120</name>
    <name evidence="15" type="ORF">NJB18185_00260</name>
</gene>
<evidence type="ECO:0000313" key="17">
    <source>
        <dbReference type="Proteomes" id="UP001139505"/>
    </source>
</evidence>
<dbReference type="SUPFAM" id="SSF55874">
    <property type="entry name" value="ATPase domain of HSP90 chaperone/DNA topoisomerase II/histidine kinase"/>
    <property type="match status" value="1"/>
</dbReference>
<dbReference type="Pfam" id="PF08448">
    <property type="entry name" value="PAS_4"/>
    <property type="match status" value="1"/>
</dbReference>
<dbReference type="InterPro" id="IPR011006">
    <property type="entry name" value="CheY-like_superfamily"/>
</dbReference>
<dbReference type="InterPro" id="IPR003661">
    <property type="entry name" value="HisK_dim/P_dom"/>
</dbReference>
<accession>A0AA37PI68</accession>
<dbReference type="InterPro" id="IPR004358">
    <property type="entry name" value="Sig_transdc_His_kin-like_C"/>
</dbReference>
<comment type="subcellular location">
    <subcellularLocation>
        <location evidence="2">Cell membrane</location>
    </subcellularLocation>
</comment>
<organism evidence="15 17">
    <name type="scientific">Mycobacterium montefiorense</name>
    <dbReference type="NCBI Taxonomy" id="154654"/>
    <lineage>
        <taxon>Bacteria</taxon>
        <taxon>Bacillati</taxon>
        <taxon>Actinomycetota</taxon>
        <taxon>Actinomycetes</taxon>
        <taxon>Mycobacteriales</taxon>
        <taxon>Mycobacteriaceae</taxon>
        <taxon>Mycobacterium</taxon>
        <taxon>Mycobacterium simiae complex</taxon>
    </lineage>
</organism>
<dbReference type="SUPFAM" id="SSF55781">
    <property type="entry name" value="GAF domain-like"/>
    <property type="match status" value="1"/>
</dbReference>
<dbReference type="InterPro" id="IPR000014">
    <property type="entry name" value="PAS"/>
</dbReference>
<comment type="catalytic activity">
    <reaction evidence="1">
        <text>ATP + protein L-histidine = ADP + protein N-phospho-L-histidine.</text>
        <dbReference type="EC" id="2.7.13.3"/>
    </reaction>
</comment>
<dbReference type="InterPro" id="IPR013656">
    <property type="entry name" value="PAS_4"/>
</dbReference>
<reference evidence="16" key="2">
    <citation type="submission" date="2018-04" db="EMBL/GenBank/DDBJ databases">
        <title>Draft genome sequence of Mycobacterium montefiorense isolated from Japanese black salamander.</title>
        <authorList>
            <person name="Fukano H."/>
            <person name="Yoshida M."/>
            <person name="Shimizu A."/>
            <person name="Iwao H."/>
            <person name="Kurata O."/>
            <person name="Katayama Y."/>
            <person name="Omatsu T."/>
            <person name="Mizutani T."/>
            <person name="Wada S."/>
            <person name="Hoshino Y."/>
        </authorList>
    </citation>
    <scope>NUCLEOTIDE SEQUENCE [LARGE SCALE GENOMIC DNA]</scope>
    <source>
        <strain evidence="16">BS</strain>
    </source>
</reference>
<dbReference type="PROSITE" id="PS50109">
    <property type="entry name" value="HIS_KIN"/>
    <property type="match status" value="1"/>
</dbReference>
<name>A0AA37PI68_9MYCO</name>
<dbReference type="SUPFAM" id="SSF55785">
    <property type="entry name" value="PYP-like sensor domain (PAS domain)"/>
    <property type="match status" value="1"/>
</dbReference>
<dbReference type="GO" id="GO:0000155">
    <property type="term" value="F:phosphorelay sensor kinase activity"/>
    <property type="evidence" value="ECO:0007669"/>
    <property type="project" value="InterPro"/>
</dbReference>
<evidence type="ECO:0000256" key="10">
    <source>
        <dbReference type="PROSITE-ProRule" id="PRU00169"/>
    </source>
</evidence>
<dbReference type="PANTHER" id="PTHR43547:SF2">
    <property type="entry name" value="HYBRID SIGNAL TRANSDUCTION HISTIDINE KINASE C"/>
    <property type="match status" value="1"/>
</dbReference>
<sequence length="1229" mass="133979">MAVVFRADQEIGRDLAAVDWTSTPLGPVQGWPQSLRTAVNILLSSRFSMWMAWGPELTFFCNAAYRRDTLGRKYPWALGRPASDVWAEIWNDIGPRIESVLATGEATWDEALMLILERSGYPEESYHTFSYSALRDEDASVVGMLCVVREDTDRVIAQRRIATLRDLGSDPSVVRTERQILDYAAHQLANNPYDLPFTLTYLFGDHGEAQLAGVSGVAPGHPAAPQILPGGALSAWPIDKLTQGETELIELDGDSLDLPTGAWPEPPIQALVVPLLQQGGEPVGFLVAGLNRYRQLDDGYRGFVELVAGYIAAGVGSARSYQAQQQRAEGLAELDRAKTAFFSNISHEFRTPLSLILGPVDELRARVAGFDEQTRQELELIHRNGLRLAKLVNTLLDFSRIEAGRMRARFEPVDLSTVTADLASVFRSAIDRAGLTFTVDCPPLDEPVYLDHEMWEKVILNLLSNALKFTFEGSVVVAASRDESNAIVTVSDTGIGVPATEMPRLFERFHRVENVRARSTEGSGIGLALVKELVGLHGGTIAVESQEGTGTRFVIRLPFGAAHLPPDEVSAPPRERPVLGVIAEPYVQEALRWLPGVTPPDTSTTAMMTAVAPARKDGEPTRVVVADDNADMREYLTNLLQTSGYQVTGVTDGRQALDAVRAQLPDLIISDVMMPELDGLQLLAALRSDPRTAALPVLLLSARAGQEASIEGLLAGADDYLVKPFAAAELLARVRVNVELSRLRSHHTRWRTALVDSLQEGFFVCDEEGAVIEVNAAFTEILGYGSEQLPYEVPHPWWPEAEANPEAYRQVEGVFEQLVNEAHGAFSAPVVHRDGHRLWVAANFNHVADPDTGRRIVVGTLRDITTEHYVVQSQLALAGLNQQLAQEDTLDETLQGAVGVLRQTWNARRVLAATFARDAAHETAPALVFAGEPCGWAELPPRHRQLIESLRDSDLLTTVTGEAGTAGISLQHPRGVLVVWIDLSEQRPFTSEDHNLLKVLGGRLSQGLHRVYQLDEQRETALALQHAMLGPSNLPGGFAVRYHPANHPLQVGGDWYDVVDLDDGRIALMVGDCVGHGLAAATVMGQLRSACRALLLDQPNPSAALAGLDRFAARLPGARCTTAFCAVLTLTTGEIVYSNAGHPPPIIVHANGTAEQLDGEHGLPLALRPDWIRPENRLTVPPRSTLLLYTDGLVERRGRSIDDGIASATDLVKEGRSQSLDEVADHLMV</sequence>
<keyword evidence="5" id="KW-0808">Transferase</keyword>
<reference evidence="14" key="1">
    <citation type="journal article" date="2018" name="Genome Announc.">
        <title>Draft Genome Sequence of Mycobacterium montefiorense Isolated from Japanese Black Salamander (Hynobius nigrescens).</title>
        <authorList>
            <person name="Fukano H."/>
            <person name="Yoshida M."/>
            <person name="Shimizu A."/>
            <person name="Iwao H."/>
            <person name="Katayama Y."/>
            <person name="Omatsu T."/>
            <person name="Mizutani T."/>
            <person name="Kurata O."/>
            <person name="Wada S."/>
            <person name="Hoshino Y."/>
        </authorList>
    </citation>
    <scope>NUCLEOTIDE SEQUENCE</scope>
    <source>
        <strain evidence="14">BS</strain>
    </source>
</reference>
<evidence type="ECO:0000313" key="16">
    <source>
        <dbReference type="Proteomes" id="UP000245060"/>
    </source>
</evidence>
<dbReference type="Pfam" id="PF07228">
    <property type="entry name" value="SpoIIE"/>
    <property type="match status" value="1"/>
</dbReference>
<dbReference type="CDD" id="cd16922">
    <property type="entry name" value="HATPase_EvgS-ArcB-TorS-like"/>
    <property type="match status" value="1"/>
</dbReference>
<dbReference type="Gene3D" id="3.60.40.10">
    <property type="entry name" value="PPM-type phosphatase domain"/>
    <property type="match status" value="1"/>
</dbReference>
<comment type="caution">
    <text evidence="15">The sequence shown here is derived from an EMBL/GenBank/DDBJ whole genome shotgun (WGS) entry which is preliminary data.</text>
</comment>
<proteinExistence type="predicted"/>
<evidence type="ECO:0000259" key="13">
    <source>
        <dbReference type="PROSITE" id="PS50112"/>
    </source>
</evidence>
<dbReference type="InterPro" id="IPR005467">
    <property type="entry name" value="His_kinase_dom"/>
</dbReference>
<evidence type="ECO:0000256" key="7">
    <source>
        <dbReference type="ARBA" id="ARBA00022777"/>
    </source>
</evidence>
<dbReference type="SUPFAM" id="SSF52172">
    <property type="entry name" value="CheY-like"/>
    <property type="match status" value="1"/>
</dbReference>
<dbReference type="FunFam" id="1.10.287.130:FF:000045">
    <property type="entry name" value="Two-component system sensor histidine kinase/response regulator"/>
    <property type="match status" value="1"/>
</dbReference>
<dbReference type="Gene3D" id="3.30.565.10">
    <property type="entry name" value="Histidine kinase-like ATPase, C-terminal domain"/>
    <property type="match status" value="1"/>
</dbReference>
<feature type="modified residue" description="4-aspartylphosphate" evidence="10">
    <location>
        <position position="671"/>
    </location>
</feature>
<evidence type="ECO:0000256" key="9">
    <source>
        <dbReference type="ARBA" id="ARBA00023012"/>
    </source>
</evidence>
<keyword evidence="6" id="KW-0547">Nucleotide-binding</keyword>
<dbReference type="SUPFAM" id="SSF47384">
    <property type="entry name" value="Homodimeric domain of signal transducing histidine kinase"/>
    <property type="match status" value="1"/>
</dbReference>
<evidence type="ECO:0000256" key="5">
    <source>
        <dbReference type="ARBA" id="ARBA00022679"/>
    </source>
</evidence>
<dbReference type="AlphaFoldDB" id="A0AA37PI68"/>
<dbReference type="Pfam" id="PF00512">
    <property type="entry name" value="HisKA"/>
    <property type="match status" value="1"/>
</dbReference>
<dbReference type="CDD" id="cd00082">
    <property type="entry name" value="HisKA"/>
    <property type="match status" value="1"/>
</dbReference>
<evidence type="ECO:0000313" key="14">
    <source>
        <dbReference type="EMBL" id="GBG37440.1"/>
    </source>
</evidence>
<dbReference type="GO" id="GO:0005524">
    <property type="term" value="F:ATP binding"/>
    <property type="evidence" value="ECO:0007669"/>
    <property type="project" value="UniProtKB-KW"/>
</dbReference>
<dbReference type="InterPro" id="IPR035965">
    <property type="entry name" value="PAS-like_dom_sf"/>
</dbReference>
<dbReference type="InterPro" id="IPR003594">
    <property type="entry name" value="HATPase_dom"/>
</dbReference>
<evidence type="ECO:0000256" key="2">
    <source>
        <dbReference type="ARBA" id="ARBA00004236"/>
    </source>
</evidence>
<keyword evidence="8" id="KW-0067">ATP-binding</keyword>
<dbReference type="EMBL" id="BFCH01000011">
    <property type="protein sequence ID" value="GBG37440.1"/>
    <property type="molecule type" value="Genomic_DNA"/>
</dbReference>